<dbReference type="PROSITE" id="PS51257">
    <property type="entry name" value="PROKAR_LIPOPROTEIN"/>
    <property type="match status" value="1"/>
</dbReference>
<dbReference type="GO" id="GO:0016020">
    <property type="term" value="C:membrane"/>
    <property type="evidence" value="ECO:0007669"/>
    <property type="project" value="UniProtKB-UniRule"/>
</dbReference>
<feature type="region of interest" description="Disordered" evidence="2">
    <location>
        <begin position="20"/>
        <end position="42"/>
    </location>
</feature>
<name>A0A0M4LWZ4_9SPHN</name>
<feature type="region of interest" description="Disordered" evidence="2">
    <location>
        <begin position="143"/>
        <end position="194"/>
    </location>
</feature>
<evidence type="ECO:0000256" key="3">
    <source>
        <dbReference type="SAM" id="SignalP"/>
    </source>
</evidence>
<evidence type="ECO:0000256" key="1">
    <source>
        <dbReference type="PROSITE-ProRule" id="PRU00473"/>
    </source>
</evidence>
<evidence type="ECO:0000259" key="4">
    <source>
        <dbReference type="PROSITE" id="PS51123"/>
    </source>
</evidence>
<dbReference type="PANTHER" id="PTHR30329">
    <property type="entry name" value="STATOR ELEMENT OF FLAGELLAR MOTOR COMPLEX"/>
    <property type="match status" value="1"/>
</dbReference>
<dbReference type="AlphaFoldDB" id="A0A0M4LWZ4"/>
<feature type="region of interest" description="Disordered" evidence="2">
    <location>
        <begin position="88"/>
        <end position="109"/>
    </location>
</feature>
<dbReference type="Pfam" id="PF00691">
    <property type="entry name" value="OmpA"/>
    <property type="match status" value="1"/>
</dbReference>
<dbReference type="Gene3D" id="3.30.1330.60">
    <property type="entry name" value="OmpA-like domain"/>
    <property type="match status" value="1"/>
</dbReference>
<dbReference type="EMBL" id="CP012669">
    <property type="protein sequence ID" value="ALE17941.1"/>
    <property type="molecule type" value="Genomic_DNA"/>
</dbReference>
<protein>
    <submittedName>
        <fullName evidence="5">Outer membrane protein assembly factor YaeT</fullName>
    </submittedName>
</protein>
<dbReference type="SUPFAM" id="SSF103088">
    <property type="entry name" value="OmpA-like"/>
    <property type="match status" value="1"/>
</dbReference>
<keyword evidence="1" id="KW-0472">Membrane</keyword>
<dbReference type="RefSeq" id="WP_061927182.1">
    <property type="nucleotide sequence ID" value="NZ_CP012669.1"/>
</dbReference>
<evidence type="ECO:0000256" key="2">
    <source>
        <dbReference type="SAM" id="MobiDB-lite"/>
    </source>
</evidence>
<keyword evidence="6" id="KW-1185">Reference proteome</keyword>
<dbReference type="Proteomes" id="UP000057938">
    <property type="component" value="Chromosome"/>
</dbReference>
<dbReference type="InterPro" id="IPR036737">
    <property type="entry name" value="OmpA-like_sf"/>
</dbReference>
<feature type="signal peptide" evidence="3">
    <location>
        <begin position="1"/>
        <end position="25"/>
    </location>
</feature>
<organism evidence="5 6">
    <name type="scientific">Altererythrobacter epoxidivorans</name>
    <dbReference type="NCBI Taxonomy" id="361183"/>
    <lineage>
        <taxon>Bacteria</taxon>
        <taxon>Pseudomonadati</taxon>
        <taxon>Pseudomonadota</taxon>
        <taxon>Alphaproteobacteria</taxon>
        <taxon>Sphingomonadales</taxon>
        <taxon>Erythrobacteraceae</taxon>
        <taxon>Altererythrobacter</taxon>
    </lineage>
</organism>
<accession>A0A0M4LWZ4</accession>
<dbReference type="PROSITE" id="PS51123">
    <property type="entry name" value="OMPA_2"/>
    <property type="match status" value="1"/>
</dbReference>
<feature type="chain" id="PRO_5005797959" evidence="3">
    <location>
        <begin position="26"/>
        <end position="194"/>
    </location>
</feature>
<dbReference type="InterPro" id="IPR050330">
    <property type="entry name" value="Bact_OuterMem_StrucFunc"/>
</dbReference>
<dbReference type="CDD" id="cd07185">
    <property type="entry name" value="OmpA_C-like"/>
    <property type="match status" value="1"/>
</dbReference>
<dbReference type="STRING" id="361183.AMC99_02669"/>
<feature type="compositionally biased region" description="Basic and acidic residues" evidence="2">
    <location>
        <begin position="155"/>
        <end position="168"/>
    </location>
</feature>
<feature type="compositionally biased region" description="Low complexity" evidence="2">
    <location>
        <begin position="184"/>
        <end position="194"/>
    </location>
</feature>
<evidence type="ECO:0000313" key="5">
    <source>
        <dbReference type="EMBL" id="ALE17941.1"/>
    </source>
</evidence>
<dbReference type="PANTHER" id="PTHR30329:SF21">
    <property type="entry name" value="LIPOPROTEIN YIAD-RELATED"/>
    <property type="match status" value="1"/>
</dbReference>
<dbReference type="KEGG" id="aep:AMC99_02669"/>
<feature type="domain" description="OmpA-like" evidence="4">
    <location>
        <begin position="51"/>
        <end position="174"/>
    </location>
</feature>
<reference evidence="5 6" key="1">
    <citation type="submission" date="2015-09" db="EMBL/GenBank/DDBJ databases">
        <title>Complete genome sequence of a benzo[a]pyrene-degrading bacterium Altererythrobacter epoxidivorans CGMCC 1.7731T.</title>
        <authorList>
            <person name="Li Z."/>
            <person name="Cheng H."/>
            <person name="Huo Y."/>
            <person name="Xu X."/>
        </authorList>
    </citation>
    <scope>NUCLEOTIDE SEQUENCE [LARGE SCALE GENOMIC DNA]</scope>
    <source>
        <strain evidence="5 6">CGMCC 1.7731</strain>
    </source>
</reference>
<sequence length="194" mass="20360">MNKTITAMIATGTLALAACSNDAPAPEPTPTPTGGETPVSILRPDVEQPPQIDEMMKLETRISFADGGSELSEEALAELATVRESPQLAEGGPIELRGHSDAGGSDDANMRASTARAEAVKEWLVEMGVAEDRITIIAFGEQNPVEPNALPDGSPNEKGRAANRRVDVTVRLPTKADAQKTDKTAATSDKAQAD</sequence>
<proteinExistence type="predicted"/>
<keyword evidence="3" id="KW-0732">Signal</keyword>
<dbReference type="OrthoDB" id="9814546at2"/>
<gene>
    <name evidence="5" type="ORF">AMC99_02669</name>
</gene>
<evidence type="ECO:0000313" key="6">
    <source>
        <dbReference type="Proteomes" id="UP000057938"/>
    </source>
</evidence>
<dbReference type="InterPro" id="IPR006665">
    <property type="entry name" value="OmpA-like"/>
</dbReference>
<dbReference type="PATRIC" id="fig|361183.4.peg.2623"/>